<dbReference type="Pfam" id="PF04434">
    <property type="entry name" value="SWIM"/>
    <property type="match status" value="1"/>
</dbReference>
<gene>
    <name evidence="7" type="ORF">STAS_21551</name>
</gene>
<evidence type="ECO:0000256" key="4">
    <source>
        <dbReference type="PROSITE-ProRule" id="PRU00325"/>
    </source>
</evidence>
<dbReference type="EMBL" id="BKCP01007070">
    <property type="protein sequence ID" value="GER44656.1"/>
    <property type="molecule type" value="Genomic_DNA"/>
</dbReference>
<keyword evidence="1" id="KW-0479">Metal-binding</keyword>
<keyword evidence="5" id="KW-0812">Transmembrane</keyword>
<name>A0A5A7QI93_STRAF</name>
<feature type="transmembrane region" description="Helical" evidence="5">
    <location>
        <begin position="304"/>
        <end position="331"/>
    </location>
</feature>
<keyword evidence="2 4" id="KW-0863">Zinc-finger</keyword>
<keyword evidence="8" id="KW-1185">Reference proteome</keyword>
<evidence type="ECO:0000256" key="1">
    <source>
        <dbReference type="ARBA" id="ARBA00022723"/>
    </source>
</evidence>
<accession>A0A5A7QI93</accession>
<dbReference type="SMART" id="SM00575">
    <property type="entry name" value="ZnF_PMZ"/>
    <property type="match status" value="1"/>
</dbReference>
<dbReference type="GO" id="GO:0008270">
    <property type="term" value="F:zinc ion binding"/>
    <property type="evidence" value="ECO:0007669"/>
    <property type="project" value="UniProtKB-KW"/>
</dbReference>
<evidence type="ECO:0000256" key="5">
    <source>
        <dbReference type="SAM" id="Phobius"/>
    </source>
</evidence>
<keyword evidence="5" id="KW-1133">Transmembrane helix</keyword>
<keyword evidence="5" id="KW-0472">Membrane</keyword>
<organism evidence="7 8">
    <name type="scientific">Striga asiatica</name>
    <name type="common">Asiatic witchweed</name>
    <name type="synonym">Buchnera asiatica</name>
    <dbReference type="NCBI Taxonomy" id="4170"/>
    <lineage>
        <taxon>Eukaryota</taxon>
        <taxon>Viridiplantae</taxon>
        <taxon>Streptophyta</taxon>
        <taxon>Embryophyta</taxon>
        <taxon>Tracheophyta</taxon>
        <taxon>Spermatophyta</taxon>
        <taxon>Magnoliopsida</taxon>
        <taxon>eudicotyledons</taxon>
        <taxon>Gunneridae</taxon>
        <taxon>Pentapetalae</taxon>
        <taxon>asterids</taxon>
        <taxon>lamiids</taxon>
        <taxon>Lamiales</taxon>
        <taxon>Orobanchaceae</taxon>
        <taxon>Buchnereae</taxon>
        <taxon>Striga</taxon>
    </lineage>
</organism>
<keyword evidence="3" id="KW-0862">Zinc</keyword>
<dbReference type="PANTHER" id="PTHR31973">
    <property type="entry name" value="POLYPROTEIN, PUTATIVE-RELATED"/>
    <property type="match status" value="1"/>
</dbReference>
<dbReference type="InterPro" id="IPR006564">
    <property type="entry name" value="Znf_PMZ"/>
</dbReference>
<evidence type="ECO:0000256" key="3">
    <source>
        <dbReference type="ARBA" id="ARBA00022833"/>
    </source>
</evidence>
<dbReference type="OrthoDB" id="687700at2759"/>
<evidence type="ECO:0000259" key="6">
    <source>
        <dbReference type="PROSITE" id="PS50966"/>
    </source>
</evidence>
<dbReference type="Proteomes" id="UP000325081">
    <property type="component" value="Unassembled WGS sequence"/>
</dbReference>
<evidence type="ECO:0000256" key="2">
    <source>
        <dbReference type="ARBA" id="ARBA00022771"/>
    </source>
</evidence>
<evidence type="ECO:0000313" key="8">
    <source>
        <dbReference type="Proteomes" id="UP000325081"/>
    </source>
</evidence>
<feature type="domain" description="SWIM-type" evidence="6">
    <location>
        <begin position="150"/>
        <end position="182"/>
    </location>
</feature>
<comment type="caution">
    <text evidence="7">The sequence shown here is derived from an EMBL/GenBank/DDBJ whole genome shotgun (WGS) entry which is preliminary data.</text>
</comment>
<dbReference type="PROSITE" id="PS50966">
    <property type="entry name" value="ZF_SWIM"/>
    <property type="match status" value="1"/>
</dbReference>
<dbReference type="InterPro" id="IPR007527">
    <property type="entry name" value="Znf_SWIM"/>
</dbReference>
<protein>
    <submittedName>
        <fullName evidence="7">Mutator transposable element-related protein</fullName>
    </submittedName>
</protein>
<sequence>MQTAGFRGLAIKKALWRAAKATAFPDFKEAMKRVADIDPKCKEWLEEKLAQQWSKSHFTTCVKSDMLLNNICILESKQKPILTMMEWVRQYLMSILQENRDMAERKREGKKICPKIRIIVDSHESKSCDCIPIKSTDWVYQLDCSGGDRHIVNMKDRTCRCKKWDLTEIPCKHACSELLAQGHQLVDFVDECYSCETYANVYEVAINPISGPNLWDRTGYIPPLPPNFGKRKRGRPVRERRMGAGHNQRTCEWKKLAKSGLQDGAFDMGAEAEELTQGDEFPSASLFSESNNIKGSKKKALRRLLLQHMVVASFDLSASFELGFFAFFIFFSFASRVIALHVTSWFHLLVDLFNATNQMAGDEELSLC</sequence>
<dbReference type="PANTHER" id="PTHR31973:SF191">
    <property type="entry name" value="OS05G0489400 PROTEIN"/>
    <property type="match status" value="1"/>
</dbReference>
<evidence type="ECO:0000313" key="7">
    <source>
        <dbReference type="EMBL" id="GER44656.1"/>
    </source>
</evidence>
<proteinExistence type="predicted"/>
<reference evidence="8" key="1">
    <citation type="journal article" date="2019" name="Curr. Biol.">
        <title>Genome Sequence of Striga asiatica Provides Insight into the Evolution of Plant Parasitism.</title>
        <authorList>
            <person name="Yoshida S."/>
            <person name="Kim S."/>
            <person name="Wafula E.K."/>
            <person name="Tanskanen J."/>
            <person name="Kim Y.M."/>
            <person name="Honaas L."/>
            <person name="Yang Z."/>
            <person name="Spallek T."/>
            <person name="Conn C.E."/>
            <person name="Ichihashi Y."/>
            <person name="Cheong K."/>
            <person name="Cui S."/>
            <person name="Der J.P."/>
            <person name="Gundlach H."/>
            <person name="Jiao Y."/>
            <person name="Hori C."/>
            <person name="Ishida J.K."/>
            <person name="Kasahara H."/>
            <person name="Kiba T."/>
            <person name="Kim M.S."/>
            <person name="Koo N."/>
            <person name="Laohavisit A."/>
            <person name="Lee Y.H."/>
            <person name="Lumba S."/>
            <person name="McCourt P."/>
            <person name="Mortimer J.C."/>
            <person name="Mutuku J.M."/>
            <person name="Nomura T."/>
            <person name="Sasaki-Sekimoto Y."/>
            <person name="Seto Y."/>
            <person name="Wang Y."/>
            <person name="Wakatake T."/>
            <person name="Sakakibara H."/>
            <person name="Demura T."/>
            <person name="Yamaguchi S."/>
            <person name="Yoneyama K."/>
            <person name="Manabe R.I."/>
            <person name="Nelson D.C."/>
            <person name="Schulman A.H."/>
            <person name="Timko M.P."/>
            <person name="dePamphilis C.W."/>
            <person name="Choi D."/>
            <person name="Shirasu K."/>
        </authorList>
    </citation>
    <scope>NUCLEOTIDE SEQUENCE [LARGE SCALE GENOMIC DNA]</scope>
    <source>
        <strain evidence="8">cv. UVA1</strain>
    </source>
</reference>
<dbReference type="AlphaFoldDB" id="A0A5A7QI93"/>